<gene>
    <name evidence="1" type="ORF">KPL71_025332</name>
</gene>
<keyword evidence="2" id="KW-1185">Reference proteome</keyword>
<reference evidence="2" key="1">
    <citation type="journal article" date="2023" name="Hortic. Res.">
        <title>A chromosome-level phased genome enabling allele-level studies in sweet orange: a case study on citrus Huanglongbing tolerance.</title>
        <authorList>
            <person name="Wu B."/>
            <person name="Yu Q."/>
            <person name="Deng Z."/>
            <person name="Duan Y."/>
            <person name="Luo F."/>
            <person name="Gmitter F. Jr."/>
        </authorList>
    </citation>
    <scope>NUCLEOTIDE SEQUENCE [LARGE SCALE GENOMIC DNA]</scope>
    <source>
        <strain evidence="2">cv. Valencia</strain>
    </source>
</reference>
<comment type="caution">
    <text evidence="1">The sequence shown here is derived from an EMBL/GenBank/DDBJ whole genome shotgun (WGS) entry which is preliminary data.</text>
</comment>
<dbReference type="Proteomes" id="UP000829398">
    <property type="component" value="Chromosome 9"/>
</dbReference>
<protein>
    <submittedName>
        <fullName evidence="1">Cyclic nucleotide-gated ion channel 1</fullName>
    </submittedName>
</protein>
<proteinExistence type="predicted"/>
<evidence type="ECO:0000313" key="2">
    <source>
        <dbReference type="Proteomes" id="UP000829398"/>
    </source>
</evidence>
<name>A0ACB8HRA7_CITSI</name>
<accession>A0ACB8HRA7</accession>
<sequence length="604" mass="69381">MSCTFRPETELVQYSPSSRRLRNRIISAPRNSPSSSRSFDNWNLIFVAACWLSISLDGSFFYILYIDDYRKCLVLAKDLTFTLVVLRTVLDSFQIVYVYIRAHTHVPVPDFINGRGFHTSKWTFAKKFFCLLNGIVSVLPLPQAVIYLVVPKMRGHKFLSAMSLLKFVLVAQFLPRFVRMYQLFTKAASSSGAVHGLASGIFHFLVYLLVSHSFGALWYFLAIVRVSVCWRQACLHAGCSSHDSFYCDDDKFGDHRSLNAFCPAKLRDPTSFDFGMFHDALQSGIVEVTNFLQKFLYCFQWGIRSLSFAQNFQTSTDAWENIFSSAMTITGAVFIPFHLWNVMQFLQHINGNSERKIRKSSQMQEVEMWRLFHVLSDNLKQKIRKYCQSVFQGTEGFNLHQFFNDLPPELSFAMKHELCLPVLKEVPMLQRMDEQRMNAILYHFNLVPYTQGMFLVQEGNPVNKLQLIVVGGDTLSWSSTSVFTPRKDGEFCGEELVSWAVDQQSDSSTVFPRSTRTVEAVTQVDAFSIEAGDLKEFVNQCRQPDGQLPKCFRYGSEKWRNWAAVIIQQAWCRQRKKKFQTSLLAVTPSRFAVSSLRPIRPEAT</sequence>
<organism evidence="1 2">
    <name type="scientific">Citrus sinensis</name>
    <name type="common">Sweet orange</name>
    <name type="synonym">Citrus aurantium var. sinensis</name>
    <dbReference type="NCBI Taxonomy" id="2711"/>
    <lineage>
        <taxon>Eukaryota</taxon>
        <taxon>Viridiplantae</taxon>
        <taxon>Streptophyta</taxon>
        <taxon>Embryophyta</taxon>
        <taxon>Tracheophyta</taxon>
        <taxon>Spermatophyta</taxon>
        <taxon>Magnoliopsida</taxon>
        <taxon>eudicotyledons</taxon>
        <taxon>Gunneridae</taxon>
        <taxon>Pentapetalae</taxon>
        <taxon>rosids</taxon>
        <taxon>malvids</taxon>
        <taxon>Sapindales</taxon>
        <taxon>Rutaceae</taxon>
        <taxon>Aurantioideae</taxon>
        <taxon>Citrus</taxon>
    </lineage>
</organism>
<dbReference type="EMBL" id="CM039178">
    <property type="protein sequence ID" value="KAH9677299.1"/>
    <property type="molecule type" value="Genomic_DNA"/>
</dbReference>
<evidence type="ECO:0000313" key="1">
    <source>
        <dbReference type="EMBL" id="KAH9677299.1"/>
    </source>
</evidence>